<comment type="caution">
    <text evidence="4">The sequence shown here is derived from an EMBL/GenBank/DDBJ whole genome shotgun (WGS) entry which is preliminary data.</text>
</comment>
<evidence type="ECO:0000313" key="5">
    <source>
        <dbReference type="Proteomes" id="UP000321523"/>
    </source>
</evidence>
<dbReference type="EMBL" id="BJYZ01000019">
    <property type="protein sequence ID" value="GEO39945.1"/>
    <property type="molecule type" value="Genomic_DNA"/>
</dbReference>
<dbReference type="InterPro" id="IPR001064">
    <property type="entry name" value="Beta/gamma_crystallin"/>
</dbReference>
<evidence type="ECO:0000256" key="2">
    <source>
        <dbReference type="ARBA" id="ARBA00022737"/>
    </source>
</evidence>
<evidence type="ECO:0000313" key="4">
    <source>
        <dbReference type="EMBL" id="GEO39945.1"/>
    </source>
</evidence>
<dbReference type="Proteomes" id="UP000321523">
    <property type="component" value="Unassembled WGS sequence"/>
</dbReference>
<keyword evidence="2" id="KW-0677">Repeat</keyword>
<dbReference type="Gene3D" id="2.60.20.10">
    <property type="entry name" value="Crystallins"/>
    <property type="match status" value="1"/>
</dbReference>
<organism evidence="4 5">
    <name type="scientific">Skermanella aerolata</name>
    <dbReference type="NCBI Taxonomy" id="393310"/>
    <lineage>
        <taxon>Bacteria</taxon>
        <taxon>Pseudomonadati</taxon>
        <taxon>Pseudomonadota</taxon>
        <taxon>Alphaproteobacteria</taxon>
        <taxon>Rhodospirillales</taxon>
        <taxon>Azospirillaceae</taxon>
        <taxon>Skermanella</taxon>
    </lineage>
</organism>
<dbReference type="RefSeq" id="WP_084721215.1">
    <property type="nucleotide sequence ID" value="NZ_BJYZ01000019.1"/>
</dbReference>
<dbReference type="SUPFAM" id="SSF49695">
    <property type="entry name" value="gamma-Crystallin-like"/>
    <property type="match status" value="1"/>
</dbReference>
<dbReference type="Pfam" id="PF00030">
    <property type="entry name" value="Crystall"/>
    <property type="match status" value="1"/>
</dbReference>
<dbReference type="PROSITE" id="PS50915">
    <property type="entry name" value="CRYSTALLIN_BETA_GAMMA"/>
    <property type="match status" value="1"/>
</dbReference>
<dbReference type="AlphaFoldDB" id="A0A512DTZ9"/>
<accession>A0A512DTZ9</accession>
<reference evidence="4 5" key="1">
    <citation type="submission" date="2019-07" db="EMBL/GenBank/DDBJ databases">
        <title>Whole genome shotgun sequence of Skermanella aerolata NBRC 106429.</title>
        <authorList>
            <person name="Hosoyama A."/>
            <person name="Uohara A."/>
            <person name="Ohji S."/>
            <person name="Ichikawa N."/>
        </authorList>
    </citation>
    <scope>NUCLEOTIDE SEQUENCE [LARGE SCALE GENOMIC DNA]</scope>
    <source>
        <strain evidence="4 5">NBRC 106429</strain>
    </source>
</reference>
<gene>
    <name evidence="4" type="ORF">SAE02_40930</name>
</gene>
<protein>
    <recommendedName>
        <fullName evidence="3">Beta/gamma crystallin 'Greek key' domain-containing protein</fullName>
    </recommendedName>
</protein>
<dbReference type="InterPro" id="IPR011024">
    <property type="entry name" value="G_crystallin-like"/>
</dbReference>
<sequence length="83" mass="9451">MTIAILYEHANFEGDFFVLRSDEMSLADEGWDNKVSSMIVIGGDLNAYKNADYTGETKYFSEGKHYWVGSLWDNEISSVDLWG</sequence>
<evidence type="ECO:0000259" key="3">
    <source>
        <dbReference type="PROSITE" id="PS50915"/>
    </source>
</evidence>
<comment type="similarity">
    <text evidence="1">Belongs to the beta/gamma-crystallin family.</text>
</comment>
<evidence type="ECO:0000256" key="1">
    <source>
        <dbReference type="ARBA" id="ARBA00009646"/>
    </source>
</evidence>
<name>A0A512DTZ9_9PROT</name>
<proteinExistence type="inferred from homology"/>
<feature type="domain" description="Beta/gamma crystallin 'Greek key'" evidence="3">
    <location>
        <begin position="2"/>
        <end position="42"/>
    </location>
</feature>
<dbReference type="OrthoDB" id="7186950at2"/>
<dbReference type="SMART" id="SM00247">
    <property type="entry name" value="XTALbg"/>
    <property type="match status" value="1"/>
</dbReference>
<keyword evidence="5" id="KW-1185">Reference proteome</keyword>